<gene>
    <name evidence="2" type="ORF">SAMN02745217_03896</name>
</gene>
<protein>
    <submittedName>
        <fullName evidence="2">Uncharacterized protein</fullName>
    </submittedName>
</protein>
<feature type="transmembrane region" description="Helical" evidence="1">
    <location>
        <begin position="32"/>
        <end position="56"/>
    </location>
</feature>
<evidence type="ECO:0000256" key="1">
    <source>
        <dbReference type="SAM" id="Phobius"/>
    </source>
</evidence>
<evidence type="ECO:0000313" key="2">
    <source>
        <dbReference type="EMBL" id="SHO52982.1"/>
    </source>
</evidence>
<keyword evidence="1" id="KW-0812">Transmembrane</keyword>
<keyword evidence="3" id="KW-1185">Reference proteome</keyword>
<dbReference type="AlphaFoldDB" id="A0A1M7YK56"/>
<keyword evidence="1" id="KW-1133">Transmembrane helix</keyword>
<accession>A0A1M7YK56</accession>
<dbReference type="RefSeq" id="WP_073590531.1">
    <property type="nucleotide sequence ID" value="NZ_FRFD01000012.1"/>
</dbReference>
<dbReference type="Proteomes" id="UP000184612">
    <property type="component" value="Unassembled WGS sequence"/>
</dbReference>
<organism evidence="2 3">
    <name type="scientific">Anaerocolumna xylanovorans DSM 12503</name>
    <dbReference type="NCBI Taxonomy" id="1121345"/>
    <lineage>
        <taxon>Bacteria</taxon>
        <taxon>Bacillati</taxon>
        <taxon>Bacillota</taxon>
        <taxon>Clostridia</taxon>
        <taxon>Lachnospirales</taxon>
        <taxon>Lachnospiraceae</taxon>
        <taxon>Anaerocolumna</taxon>
    </lineage>
</organism>
<keyword evidence="1" id="KW-0472">Membrane</keyword>
<proteinExistence type="predicted"/>
<feature type="transmembrane region" description="Helical" evidence="1">
    <location>
        <begin position="7"/>
        <end position="26"/>
    </location>
</feature>
<feature type="transmembrane region" description="Helical" evidence="1">
    <location>
        <begin position="104"/>
        <end position="125"/>
    </location>
</feature>
<dbReference type="STRING" id="1121345.SAMN02745217_03896"/>
<sequence length="199" mass="23096">MRKRDGFIITAAAVLIATAMMLPRFLETGFSVHIGIGWLCESVIQFLIGIVGYYCIREYRYRKLKGCKVYRFYRIPDAAAGAVLLAAMAIYLVQNYWILNGGDIIGVTPLYSFYWMILLDIWGWFSNCIYINDRICYIPTHNKEFELQTIINYNIENKTASVFLLELITEERSYKVTASRYMTEGFQKAYSKEVGLKVY</sequence>
<name>A0A1M7YK56_9FIRM</name>
<evidence type="ECO:0000313" key="3">
    <source>
        <dbReference type="Proteomes" id="UP000184612"/>
    </source>
</evidence>
<reference evidence="2 3" key="1">
    <citation type="submission" date="2016-12" db="EMBL/GenBank/DDBJ databases">
        <authorList>
            <person name="Song W.-J."/>
            <person name="Kurnit D.M."/>
        </authorList>
    </citation>
    <scope>NUCLEOTIDE SEQUENCE [LARGE SCALE GENOMIC DNA]</scope>
    <source>
        <strain evidence="2 3">DSM 12503</strain>
    </source>
</reference>
<dbReference type="EMBL" id="FRFD01000012">
    <property type="protein sequence ID" value="SHO52982.1"/>
    <property type="molecule type" value="Genomic_DNA"/>
</dbReference>
<feature type="transmembrane region" description="Helical" evidence="1">
    <location>
        <begin position="77"/>
        <end position="98"/>
    </location>
</feature>